<comment type="caution">
    <text evidence="2">The sequence shown here is derived from an EMBL/GenBank/DDBJ whole genome shotgun (WGS) entry which is preliminary data.</text>
</comment>
<keyword evidence="1" id="KW-1133">Transmembrane helix</keyword>
<organism evidence="2 3">
    <name type="scientific">Parabacteroides goldsteinii CL02T12C30</name>
    <dbReference type="NCBI Taxonomy" id="999418"/>
    <lineage>
        <taxon>Bacteria</taxon>
        <taxon>Pseudomonadati</taxon>
        <taxon>Bacteroidota</taxon>
        <taxon>Bacteroidia</taxon>
        <taxon>Bacteroidales</taxon>
        <taxon>Tannerellaceae</taxon>
        <taxon>Parabacteroides</taxon>
    </lineage>
</organism>
<feature type="transmembrane region" description="Helical" evidence="1">
    <location>
        <begin position="53"/>
        <end position="75"/>
    </location>
</feature>
<keyword evidence="1" id="KW-0812">Transmembrane</keyword>
<reference evidence="2 3" key="1">
    <citation type="submission" date="2012-02" db="EMBL/GenBank/DDBJ databases">
        <title>The Genome Sequence of Parabacteroides goldsteinii CL02T12C30.</title>
        <authorList>
            <consortium name="The Broad Institute Genome Sequencing Platform"/>
            <person name="Earl A."/>
            <person name="Ward D."/>
            <person name="Feldgarden M."/>
            <person name="Gevers D."/>
            <person name="Zitomersky N.L."/>
            <person name="Coyne M.J."/>
            <person name="Comstock L.E."/>
            <person name="Young S.K."/>
            <person name="Zeng Q."/>
            <person name="Gargeya S."/>
            <person name="Fitzgerald M."/>
            <person name="Haas B."/>
            <person name="Abouelleil A."/>
            <person name="Alvarado L."/>
            <person name="Arachchi H.M."/>
            <person name="Berlin A."/>
            <person name="Chapman S.B."/>
            <person name="Gearin G."/>
            <person name="Goldberg J."/>
            <person name="Griggs A."/>
            <person name="Gujja S."/>
            <person name="Hansen M."/>
            <person name="Heiman D."/>
            <person name="Howarth C."/>
            <person name="Larimer J."/>
            <person name="Lui A."/>
            <person name="MacDonald P.J.P."/>
            <person name="McCowen C."/>
            <person name="Montmayeur A."/>
            <person name="Murphy C."/>
            <person name="Neiman D."/>
            <person name="Pearson M."/>
            <person name="Priest M."/>
            <person name="Roberts A."/>
            <person name="Saif S."/>
            <person name="Shea T."/>
            <person name="Sisk P."/>
            <person name="Stolte C."/>
            <person name="Sykes S."/>
            <person name="Wortman J."/>
            <person name="Nusbaum C."/>
            <person name="Birren B."/>
        </authorList>
    </citation>
    <scope>NUCLEOTIDE SEQUENCE [LARGE SCALE GENOMIC DNA]</scope>
    <source>
        <strain evidence="2 3">CL02T12C30</strain>
    </source>
</reference>
<dbReference type="PATRIC" id="fig|999418.3.peg.4657"/>
<keyword evidence="1" id="KW-0472">Membrane</keyword>
<evidence type="ECO:0000313" key="3">
    <source>
        <dbReference type="Proteomes" id="UP000006330"/>
    </source>
</evidence>
<dbReference type="Proteomes" id="UP000006330">
    <property type="component" value="Unassembled WGS sequence"/>
</dbReference>
<dbReference type="HOGENOM" id="CLU_2357168_0_0_10"/>
<dbReference type="EMBL" id="AGZO01000034">
    <property type="protein sequence ID" value="EKN08694.1"/>
    <property type="molecule type" value="Genomic_DNA"/>
</dbReference>
<dbReference type="AlphaFoldDB" id="K5YZP9"/>
<proteinExistence type="predicted"/>
<sequence length="96" mass="10611">MAILSENMRLDNPLAAQQYNQSLNNALAQGHSMTDAVQLATNSLYTTLQSQSLLLALKTIIGYVLIFAIVVMVISRFTPFHKTLKVEIVKTGEDMV</sequence>
<evidence type="ECO:0000256" key="1">
    <source>
        <dbReference type="SAM" id="Phobius"/>
    </source>
</evidence>
<evidence type="ECO:0000313" key="2">
    <source>
        <dbReference type="EMBL" id="EKN08694.1"/>
    </source>
</evidence>
<protein>
    <submittedName>
        <fullName evidence="2">Uncharacterized protein</fullName>
    </submittedName>
</protein>
<gene>
    <name evidence="2" type="ORF">HMPREF1076_04595</name>
</gene>
<name>K5YZP9_9BACT</name>
<accession>K5YZP9</accession>